<evidence type="ECO:0000313" key="2">
    <source>
        <dbReference type="EMBL" id="TRY70170.1"/>
    </source>
</evidence>
<dbReference type="Proteomes" id="UP000318571">
    <property type="component" value="Chromosome 9"/>
</dbReference>
<gene>
    <name evidence="2" type="ORF">TCAL_05206</name>
</gene>
<feature type="compositionally biased region" description="Basic and acidic residues" evidence="1">
    <location>
        <begin position="309"/>
        <end position="328"/>
    </location>
</feature>
<feature type="compositionally biased region" description="Basic residues" evidence="1">
    <location>
        <begin position="458"/>
        <end position="472"/>
    </location>
</feature>
<sequence>MSQKSKMVPPLSVKELLVFLSKFSEWSLERRHGKYKLEFKVGTRDKYGTRSRTSKPKHRQVGRSRVRIDEKILNALVKESQDKPPAHTIFVPPCCPATPTLAIPNHMMRQRHSSFGTVDSCDGESLQWDDYDVEKEKNLNPFHIERQASLDNVSIAESDVSDVSTLGSASPNKEGSPDNMREGRLLLREMKELRREIKKMGDASTIAMPTKRELLLTGPTSQEIQELLKNMDKDDSKMWDSGYLEGSIPSPTESIPSLEEQHSEIQSHNRLETNEKRDIDIVTNQRQTNLVDPRNEQDKSSQDEGNCDTGKKIDASQHDRAESWTQDHDNDEDEDEDDGNQGPFLIGQLNLLTADESDGEEGHSDELISNDEYDQSKVVQDIVHEKYANIRKALLEFAQPKTAVIQHNKVTTTTSSAEKSCQATSLKQQKEQRQIPNDDLPQITEDKVTSEDQGVIKKLSKNQKKKLKKRQKAQSDAQSQSHKSSRAPKAIRQIEPVLVPPQRDLSSLLNSTPFLGSIESDNSVDQLIANVLSNLEGGALSESDFEAQLLRKIVLNTSRDTSFHRLRQLIYRDLFEWEVGFCENEQRFIEVMGRKIEANQACLGKYLPQVQSWIEKNSQESNKLNGTILAT</sequence>
<organism evidence="2 3">
    <name type="scientific">Tigriopus californicus</name>
    <name type="common">Marine copepod</name>
    <dbReference type="NCBI Taxonomy" id="6832"/>
    <lineage>
        <taxon>Eukaryota</taxon>
        <taxon>Metazoa</taxon>
        <taxon>Ecdysozoa</taxon>
        <taxon>Arthropoda</taxon>
        <taxon>Crustacea</taxon>
        <taxon>Multicrustacea</taxon>
        <taxon>Hexanauplia</taxon>
        <taxon>Copepoda</taxon>
        <taxon>Harpacticoida</taxon>
        <taxon>Harpacticidae</taxon>
        <taxon>Tigriopus</taxon>
    </lineage>
</organism>
<proteinExistence type="predicted"/>
<name>A0A553NXL8_TIGCA</name>
<evidence type="ECO:0000256" key="1">
    <source>
        <dbReference type="SAM" id="MobiDB-lite"/>
    </source>
</evidence>
<dbReference type="AlphaFoldDB" id="A0A553NXL8"/>
<feature type="region of interest" description="Disordered" evidence="1">
    <location>
        <begin position="410"/>
        <end position="489"/>
    </location>
</feature>
<evidence type="ECO:0000313" key="3">
    <source>
        <dbReference type="Proteomes" id="UP000318571"/>
    </source>
</evidence>
<reference evidence="2 3" key="1">
    <citation type="journal article" date="2018" name="Nat. Ecol. Evol.">
        <title>Genomic signatures of mitonuclear coevolution across populations of Tigriopus californicus.</title>
        <authorList>
            <person name="Barreto F.S."/>
            <person name="Watson E.T."/>
            <person name="Lima T.G."/>
            <person name="Willett C.S."/>
            <person name="Edmands S."/>
            <person name="Li W."/>
            <person name="Burton R.S."/>
        </authorList>
    </citation>
    <scope>NUCLEOTIDE SEQUENCE [LARGE SCALE GENOMIC DNA]</scope>
    <source>
        <strain evidence="2 3">San Diego</strain>
    </source>
</reference>
<dbReference type="EMBL" id="VCGU01000009">
    <property type="protein sequence ID" value="TRY70170.1"/>
    <property type="molecule type" value="Genomic_DNA"/>
</dbReference>
<keyword evidence="3" id="KW-1185">Reference proteome</keyword>
<feature type="compositionally biased region" description="Polar residues" evidence="1">
    <location>
        <begin position="410"/>
        <end position="427"/>
    </location>
</feature>
<feature type="compositionally biased region" description="Acidic residues" evidence="1">
    <location>
        <begin position="329"/>
        <end position="339"/>
    </location>
</feature>
<feature type="compositionally biased region" description="Basic and acidic residues" evidence="1">
    <location>
        <begin position="259"/>
        <end position="280"/>
    </location>
</feature>
<protein>
    <submittedName>
        <fullName evidence="2">Uncharacterized protein</fullName>
    </submittedName>
</protein>
<accession>A0A553NXL8</accession>
<feature type="compositionally biased region" description="Basic and acidic residues" evidence="1">
    <location>
        <begin position="293"/>
        <end position="302"/>
    </location>
</feature>
<feature type="region of interest" description="Disordered" evidence="1">
    <location>
        <begin position="232"/>
        <end position="344"/>
    </location>
</feature>
<feature type="region of interest" description="Disordered" evidence="1">
    <location>
        <begin position="161"/>
        <end position="183"/>
    </location>
</feature>
<comment type="caution">
    <text evidence="2">The sequence shown here is derived from an EMBL/GenBank/DDBJ whole genome shotgun (WGS) entry which is preliminary data.</text>
</comment>
<feature type="compositionally biased region" description="Polar residues" evidence="1">
    <location>
        <begin position="161"/>
        <end position="173"/>
    </location>
</feature>